<dbReference type="OrthoDB" id="1435604at2759"/>
<organism evidence="1 2">
    <name type="scientific">Castanea mollissima</name>
    <name type="common">Chinese chestnut</name>
    <dbReference type="NCBI Taxonomy" id="60419"/>
    <lineage>
        <taxon>Eukaryota</taxon>
        <taxon>Viridiplantae</taxon>
        <taxon>Streptophyta</taxon>
        <taxon>Embryophyta</taxon>
        <taxon>Tracheophyta</taxon>
        <taxon>Spermatophyta</taxon>
        <taxon>Magnoliopsida</taxon>
        <taxon>eudicotyledons</taxon>
        <taxon>Gunneridae</taxon>
        <taxon>Pentapetalae</taxon>
        <taxon>rosids</taxon>
        <taxon>fabids</taxon>
        <taxon>Fagales</taxon>
        <taxon>Fagaceae</taxon>
        <taxon>Castanea</taxon>
    </lineage>
</organism>
<gene>
    <name evidence="1" type="ORF">CMV_005138</name>
</gene>
<dbReference type="EMBL" id="JRKL02000453">
    <property type="protein sequence ID" value="KAF3971256.1"/>
    <property type="molecule type" value="Genomic_DNA"/>
</dbReference>
<comment type="caution">
    <text evidence="1">The sequence shown here is derived from an EMBL/GenBank/DDBJ whole genome shotgun (WGS) entry which is preliminary data.</text>
</comment>
<evidence type="ECO:0000313" key="1">
    <source>
        <dbReference type="EMBL" id="KAF3971256.1"/>
    </source>
</evidence>
<sequence>MYPIERYLLRLKSYVRAMSNIQLDSTEWVQAHRYVLFNSNEIIPFRELHKERIKSRIRPRRVPEEVINKIHIEEFCDWFRNYVVAMSNTEKVGDIR</sequence>
<dbReference type="PANTHER" id="PTHR48451:SF1">
    <property type="entry name" value="DUF4218 DOMAIN-CONTAINING PROTEIN"/>
    <property type="match status" value="1"/>
</dbReference>
<proteinExistence type="predicted"/>
<dbReference type="AlphaFoldDB" id="A0A8J4RDK5"/>
<name>A0A8J4RDK5_9ROSI</name>
<evidence type="ECO:0000313" key="2">
    <source>
        <dbReference type="Proteomes" id="UP000737018"/>
    </source>
</evidence>
<accession>A0A8J4RDK5</accession>
<dbReference type="Proteomes" id="UP000737018">
    <property type="component" value="Unassembled WGS sequence"/>
</dbReference>
<protein>
    <submittedName>
        <fullName evidence="1">Uncharacterized protein</fullName>
    </submittedName>
</protein>
<reference evidence="1" key="1">
    <citation type="submission" date="2020-03" db="EMBL/GenBank/DDBJ databases">
        <title>Castanea mollissima Vanexum genome sequencing.</title>
        <authorList>
            <person name="Staton M."/>
        </authorList>
    </citation>
    <scope>NUCLEOTIDE SEQUENCE</scope>
    <source>
        <tissue evidence="1">Leaf</tissue>
    </source>
</reference>
<keyword evidence="2" id="KW-1185">Reference proteome</keyword>
<dbReference type="PANTHER" id="PTHR48451">
    <property type="entry name" value="DUF4218 DOMAIN-CONTAINING PROTEIN"/>
    <property type="match status" value="1"/>
</dbReference>